<accession>A0A4Q9MT42</accession>
<dbReference type="EMBL" id="ML143405">
    <property type="protein sequence ID" value="TBU30477.1"/>
    <property type="molecule type" value="Genomic_DNA"/>
</dbReference>
<dbReference type="Proteomes" id="UP000292957">
    <property type="component" value="Unassembled WGS sequence"/>
</dbReference>
<evidence type="ECO:0000313" key="2">
    <source>
        <dbReference type="EMBL" id="TBU30477.1"/>
    </source>
</evidence>
<organism evidence="2">
    <name type="scientific">Dichomitus squalens</name>
    <dbReference type="NCBI Taxonomy" id="114155"/>
    <lineage>
        <taxon>Eukaryota</taxon>
        <taxon>Fungi</taxon>
        <taxon>Dikarya</taxon>
        <taxon>Basidiomycota</taxon>
        <taxon>Agaricomycotina</taxon>
        <taxon>Agaricomycetes</taxon>
        <taxon>Polyporales</taxon>
        <taxon>Polyporaceae</taxon>
        <taxon>Dichomitus</taxon>
    </lineage>
</organism>
<protein>
    <submittedName>
        <fullName evidence="2">Uncharacterized protein</fullName>
    </submittedName>
</protein>
<dbReference type="OrthoDB" id="2737768at2759"/>
<gene>
    <name evidence="2" type="ORF">BD311DRAFT_658925</name>
</gene>
<proteinExistence type="predicted"/>
<sequence length="286" mass="32208">MSTPIYHLDVYKLPRESVDVEALAQQACQYLKIAAEDAEFLSYHATRRDEIVAELYRQPGIKHNTSPDQFVPLGGDPDVHLIPANVVIEQLTPPNVLWMYSVTLNWFYNRVKRLHFAAAAMSVFGQFKITYGLLDHPDLEMQYQRRMTQIMSEYYKTEFALLFPESMKRAAAKRMPATPPTLGHLPGPSTRPSTVPGRVSREDVDQFLNNSNTLVGKRFVHSPQGEGQDQDDSDYGTWHVASYTVRAADGGVEHEYQVVLEGLGGGALPMDGDEIRYLLQDSTFAV</sequence>
<name>A0A4Q9MT42_9APHY</name>
<dbReference type="AlphaFoldDB" id="A0A4Q9MT42"/>
<evidence type="ECO:0000256" key="1">
    <source>
        <dbReference type="SAM" id="MobiDB-lite"/>
    </source>
</evidence>
<reference evidence="2" key="1">
    <citation type="submission" date="2019-01" db="EMBL/GenBank/DDBJ databases">
        <title>Draft genome sequences of three monokaryotic isolates of the white-rot basidiomycete fungus Dichomitus squalens.</title>
        <authorList>
            <consortium name="DOE Joint Genome Institute"/>
            <person name="Lopez S.C."/>
            <person name="Andreopoulos B."/>
            <person name="Pangilinan J."/>
            <person name="Lipzen A."/>
            <person name="Riley R."/>
            <person name="Ahrendt S."/>
            <person name="Ng V."/>
            <person name="Barry K."/>
            <person name="Daum C."/>
            <person name="Grigoriev I.V."/>
            <person name="Hilden K.S."/>
            <person name="Makela M.R."/>
            <person name="de Vries R.P."/>
        </authorList>
    </citation>
    <scope>NUCLEOTIDE SEQUENCE [LARGE SCALE GENOMIC DNA]</scope>
    <source>
        <strain evidence="2">OM18370.1</strain>
    </source>
</reference>
<feature type="region of interest" description="Disordered" evidence="1">
    <location>
        <begin position="176"/>
        <end position="198"/>
    </location>
</feature>